<evidence type="ECO:0000256" key="4">
    <source>
        <dbReference type="ARBA" id="ARBA00022679"/>
    </source>
</evidence>
<evidence type="ECO:0000313" key="13">
    <source>
        <dbReference type="Proteomes" id="UP000246104"/>
    </source>
</evidence>
<keyword evidence="4 10" id="KW-0808">Transferase</keyword>
<accession>A0A317JNT3</accession>
<keyword evidence="5 10" id="KW-0547">Nucleotide-binding</keyword>
<dbReference type="Gene3D" id="3.40.50.300">
    <property type="entry name" value="P-loop containing nucleotide triphosphate hydrolases"/>
    <property type="match status" value="1"/>
</dbReference>
<dbReference type="InterPro" id="IPR001267">
    <property type="entry name" value="Thymidine_kinase"/>
</dbReference>
<reference evidence="12 13" key="1">
    <citation type="submission" date="2018-02" db="EMBL/GenBank/DDBJ databases">
        <title>Genomic Reconstructions from Amazon Rainforest and Pasture Soil Reveal Novel Insights into the Physiology of Candidate Phyla in Tropical Sites.</title>
        <authorList>
            <person name="Kroeger M.E."/>
            <person name="Delmont T."/>
            <person name="Eren A.M."/>
            <person name="Guo J."/>
            <person name="Meyer K.M."/>
            <person name="Khan K."/>
            <person name="Rodrigues J.L.M."/>
            <person name="Bohannan B.J.M."/>
            <person name="Tringe S."/>
            <person name="Borges C.D."/>
            <person name="Tiedje J."/>
            <person name="Tsai S.M."/>
            <person name="Nusslein K."/>
        </authorList>
    </citation>
    <scope>NUCLEOTIDE SEQUENCE [LARGE SCALE GENOMIC DNA]</scope>
    <source>
        <strain evidence="12">Amazon FNV 2010 28 9</strain>
    </source>
</reference>
<dbReference type="GO" id="GO:0004797">
    <property type="term" value="F:thymidine kinase activity"/>
    <property type="evidence" value="ECO:0007669"/>
    <property type="project" value="UniProtKB-EC"/>
</dbReference>
<protein>
    <recommendedName>
        <fullName evidence="2 10">Thymidine kinase</fullName>
        <ecNumber evidence="2 10">2.7.1.21</ecNumber>
    </recommendedName>
</protein>
<name>A0A317JNT3_9BACT</name>
<proteinExistence type="inferred from homology"/>
<organism evidence="12 13">
    <name type="scientific">Candidatus Cerribacteria bacterium 'Amazon FNV 2010 28 9'</name>
    <dbReference type="NCBI Taxonomy" id="2081795"/>
    <lineage>
        <taxon>Bacteria</taxon>
        <taxon>Candidatus Cerribacteria</taxon>
    </lineage>
</organism>
<dbReference type="GO" id="GO:0005524">
    <property type="term" value="F:ATP binding"/>
    <property type="evidence" value="ECO:0007669"/>
    <property type="project" value="UniProtKB-KW"/>
</dbReference>
<evidence type="ECO:0000256" key="5">
    <source>
        <dbReference type="ARBA" id="ARBA00022741"/>
    </source>
</evidence>
<sequence length="197" mass="21487">MSKERGTLKVIQGPMFAGKTTELETAVCMYEEGTAIAIKPSIDNRYSEGRLVSHDEAMRNESDVGIPAFNVDREHSDFLPFLTPAVVLVVIDEVNFFSFEVLAPQIELLLAQGIDVVAAGLAYDAFKQPFGATLELAEIADAVVELTALCECGKRAKHSYRKKPIEGQLVVGGADLYGACCDVCWHLHNPQLEENGV</sequence>
<keyword evidence="3 10" id="KW-0237">DNA synthesis</keyword>
<dbReference type="GO" id="GO:0071897">
    <property type="term" value="P:DNA biosynthetic process"/>
    <property type="evidence" value="ECO:0007669"/>
    <property type="project" value="UniProtKB-KW"/>
</dbReference>
<evidence type="ECO:0000256" key="7">
    <source>
        <dbReference type="ARBA" id="ARBA00022840"/>
    </source>
</evidence>
<keyword evidence="7 10" id="KW-0067">ATP-binding</keyword>
<evidence type="ECO:0000256" key="3">
    <source>
        <dbReference type="ARBA" id="ARBA00022634"/>
    </source>
</evidence>
<dbReference type="Proteomes" id="UP000246104">
    <property type="component" value="Unassembled WGS sequence"/>
</dbReference>
<feature type="active site" description="Proton acceptor" evidence="8">
    <location>
        <position position="93"/>
    </location>
</feature>
<dbReference type="SUPFAM" id="SSF52540">
    <property type="entry name" value="P-loop containing nucleoside triphosphate hydrolases"/>
    <property type="match status" value="1"/>
</dbReference>
<comment type="catalytic activity">
    <reaction evidence="10">
        <text>thymidine + ATP = dTMP + ADP + H(+)</text>
        <dbReference type="Rhea" id="RHEA:19129"/>
        <dbReference type="ChEBI" id="CHEBI:15378"/>
        <dbReference type="ChEBI" id="CHEBI:17748"/>
        <dbReference type="ChEBI" id="CHEBI:30616"/>
        <dbReference type="ChEBI" id="CHEBI:63528"/>
        <dbReference type="ChEBI" id="CHEBI:456216"/>
        <dbReference type="EC" id="2.7.1.21"/>
    </reaction>
</comment>
<dbReference type="AlphaFoldDB" id="A0A317JNT3"/>
<evidence type="ECO:0000256" key="8">
    <source>
        <dbReference type="PIRSR" id="PIRSR035805-1"/>
    </source>
</evidence>
<dbReference type="PANTHER" id="PTHR11441">
    <property type="entry name" value="THYMIDINE KINASE"/>
    <property type="match status" value="1"/>
</dbReference>
<dbReference type="GO" id="GO:0046104">
    <property type="term" value="P:thymidine metabolic process"/>
    <property type="evidence" value="ECO:0007669"/>
    <property type="project" value="TreeGrafter"/>
</dbReference>
<dbReference type="SUPFAM" id="SSF57716">
    <property type="entry name" value="Glucocorticoid receptor-like (DNA-binding domain)"/>
    <property type="match status" value="1"/>
</dbReference>
<dbReference type="EC" id="2.7.1.21" evidence="2 10"/>
<dbReference type="PIRSF" id="PIRSF035805">
    <property type="entry name" value="TK_cell"/>
    <property type="match status" value="1"/>
</dbReference>
<dbReference type="PANTHER" id="PTHR11441:SF0">
    <property type="entry name" value="THYMIDINE KINASE, CYTOSOLIC"/>
    <property type="match status" value="1"/>
</dbReference>
<comment type="caution">
    <text evidence="12">The sequence shown here is derived from an EMBL/GenBank/DDBJ whole genome shotgun (WGS) entry which is preliminary data.</text>
</comment>
<dbReference type="InterPro" id="IPR027417">
    <property type="entry name" value="P-loop_NTPase"/>
</dbReference>
<evidence type="ECO:0000256" key="1">
    <source>
        <dbReference type="ARBA" id="ARBA00007587"/>
    </source>
</evidence>
<evidence type="ECO:0000256" key="6">
    <source>
        <dbReference type="ARBA" id="ARBA00022777"/>
    </source>
</evidence>
<dbReference type="Gene3D" id="3.30.60.20">
    <property type="match status" value="1"/>
</dbReference>
<dbReference type="Pfam" id="PF00265">
    <property type="entry name" value="TK"/>
    <property type="match status" value="1"/>
</dbReference>
<dbReference type="EMBL" id="PSRQ01000042">
    <property type="protein sequence ID" value="PWU23217.1"/>
    <property type="molecule type" value="Genomic_DNA"/>
</dbReference>
<feature type="binding site" evidence="9">
    <location>
        <position position="177"/>
    </location>
    <ligand>
        <name>substrate</name>
    </ligand>
</feature>
<evidence type="ECO:0000256" key="9">
    <source>
        <dbReference type="PIRSR" id="PIRSR035805-2"/>
    </source>
</evidence>
<gene>
    <name evidence="12" type="ORF">C5B42_03570</name>
</gene>
<evidence type="ECO:0000256" key="10">
    <source>
        <dbReference type="RuleBase" id="RU000544"/>
    </source>
</evidence>
<comment type="similarity">
    <text evidence="1 11">Belongs to the thymidine kinase family.</text>
</comment>
<evidence type="ECO:0000256" key="2">
    <source>
        <dbReference type="ARBA" id="ARBA00012118"/>
    </source>
</evidence>
<evidence type="ECO:0000313" key="12">
    <source>
        <dbReference type="EMBL" id="PWU23217.1"/>
    </source>
</evidence>
<keyword evidence="6 10" id="KW-0418">Kinase</keyword>
<evidence type="ECO:0000256" key="11">
    <source>
        <dbReference type="RuleBase" id="RU004165"/>
    </source>
</evidence>